<dbReference type="Gene3D" id="1.10.8.10">
    <property type="entry name" value="DNA helicase RuvA subunit, C-terminal domain"/>
    <property type="match status" value="1"/>
</dbReference>
<dbReference type="Pfam" id="PF01841">
    <property type="entry name" value="Transglut_core"/>
    <property type="match status" value="1"/>
</dbReference>
<dbReference type="SUPFAM" id="SSF49899">
    <property type="entry name" value="Concanavalin A-like lectins/glucanases"/>
    <property type="match status" value="1"/>
</dbReference>
<feature type="domain" description="Ubiquitin-like" evidence="5">
    <location>
        <begin position="1"/>
        <end position="73"/>
    </location>
</feature>
<dbReference type="InterPro" id="IPR038765">
    <property type="entry name" value="Papain-like_cys_pep_sf"/>
</dbReference>
<dbReference type="SUPFAM" id="SSF54236">
    <property type="entry name" value="Ubiquitin-like"/>
    <property type="match status" value="1"/>
</dbReference>
<dbReference type="PANTHER" id="PTHR12143:SF19">
    <property type="entry name" value="PEPTIDE-N(4)-(N-ACETYL-BETA-GLUCOSAMINYL)ASPARAGINE AMIDASE"/>
    <property type="match status" value="1"/>
</dbReference>
<evidence type="ECO:0000259" key="4">
    <source>
        <dbReference type="PROSITE" id="PS50030"/>
    </source>
</evidence>
<evidence type="ECO:0000256" key="2">
    <source>
        <dbReference type="ARBA" id="ARBA00022723"/>
    </source>
</evidence>
<dbReference type="InterPro" id="IPR015940">
    <property type="entry name" value="UBA"/>
</dbReference>
<protein>
    <submittedName>
        <fullName evidence="6">Peptide-N4-(N-acetyl-beta-glucosaminyl)asparagine amidase</fullName>
    </submittedName>
</protein>
<keyword evidence="2" id="KW-0479">Metal-binding</keyword>
<gene>
    <name evidence="6" type="primary">PNG1</name>
    <name evidence="6" type="ORF">HK099_001464</name>
</gene>
<dbReference type="GO" id="GO:0006516">
    <property type="term" value="P:glycoprotein catabolic process"/>
    <property type="evidence" value="ECO:0007669"/>
    <property type="project" value="TreeGrafter"/>
</dbReference>
<dbReference type="CDD" id="cd01951">
    <property type="entry name" value="lectin_L-type"/>
    <property type="match status" value="1"/>
</dbReference>
<sequence>MKVNIKNLKGELFEINSIEATDKVEDLKKKLVVQCKVDIKSVTLVYNGSILNNEATISSLQLNSDRFIVMVLKDVPSSSTANQQKPPITQKNGLTNQTAVAASGVKNTSDILSETNFKENVNKLVEMGFNSEQAKKALMAAFNNPERAVEYLMTETIPSLDEHSSKKDILNRITDQINRVKIYEDLDLQDLARDEIPIAELHEKAHKSLLEHSMQNTSFHEELMKALLFWFKNQYFKWVDKLDCENCFSKNTVRFTGTVSISNEEKIGGAGRVENCFSDLKVLMKTRRGRCGEWANVFTLFCKTLGFEARYCLDFTDHVWTEASVGANHVVDVIRRYSRKDEVYAKRRNHLDENWLKKTISEINNSLLSKLSKDKQLEMLRMLEQEEEDLKMLFLQKISNSNELDGRQSGSVEWRMSRGEIGNALHSKRCWEWKKTFSKTINIASSSETSLIGSAAFSNFPEKNATLIPEKSVMLTTGKPSDKGATYFIGHTITLKLENSVLIDGRSYDCFGVEFFFKITNKDGGDAMGGADGFSFLLNSHGGDVIGEEGAGLGYSGIPNSVAVEFDTYASVDRCADPSDNHISIQTRGNLPNSSHHQYSKACTSHLPRMNNGQYYSCQIIFNLKLKAVRVYLTDLVEYTNSSSLKSENFQLVLDLNNFNLYSHLGAASSNGTEVEVFLGFTASSGFLTQRTDIGKVQIFGC</sequence>
<dbReference type="Gene3D" id="2.60.120.200">
    <property type="match status" value="1"/>
</dbReference>
<evidence type="ECO:0000256" key="1">
    <source>
        <dbReference type="ARBA" id="ARBA00009390"/>
    </source>
</evidence>
<dbReference type="Pfam" id="PF00627">
    <property type="entry name" value="UBA"/>
    <property type="match status" value="1"/>
</dbReference>
<dbReference type="GO" id="GO:0005829">
    <property type="term" value="C:cytosol"/>
    <property type="evidence" value="ECO:0007669"/>
    <property type="project" value="TreeGrafter"/>
</dbReference>
<dbReference type="SMART" id="SM00460">
    <property type="entry name" value="TGc"/>
    <property type="match status" value="1"/>
</dbReference>
<dbReference type="PROSITE" id="PS50053">
    <property type="entry name" value="UBIQUITIN_2"/>
    <property type="match status" value="1"/>
</dbReference>
<dbReference type="AlphaFoldDB" id="A0AAD5U513"/>
<dbReference type="InterPro" id="IPR000626">
    <property type="entry name" value="Ubiquitin-like_dom"/>
</dbReference>
<dbReference type="GO" id="GO:0005634">
    <property type="term" value="C:nucleus"/>
    <property type="evidence" value="ECO:0007669"/>
    <property type="project" value="TreeGrafter"/>
</dbReference>
<evidence type="ECO:0000259" key="5">
    <source>
        <dbReference type="PROSITE" id="PS50053"/>
    </source>
</evidence>
<evidence type="ECO:0000256" key="3">
    <source>
        <dbReference type="ARBA" id="ARBA00022833"/>
    </source>
</evidence>
<dbReference type="SUPFAM" id="SSF46934">
    <property type="entry name" value="UBA-like"/>
    <property type="match status" value="1"/>
</dbReference>
<dbReference type="InterPro" id="IPR002931">
    <property type="entry name" value="Transglutaminase-like"/>
</dbReference>
<keyword evidence="3" id="KW-0862">Zinc</keyword>
<dbReference type="InterPro" id="IPR029071">
    <property type="entry name" value="Ubiquitin-like_domsf"/>
</dbReference>
<comment type="caution">
    <text evidence="6">The sequence shown here is derived from an EMBL/GenBank/DDBJ whole genome shotgun (WGS) entry which is preliminary data.</text>
</comment>
<dbReference type="PANTHER" id="PTHR12143">
    <property type="entry name" value="PEPTIDE N-GLYCANASE PNGASE -RELATED"/>
    <property type="match status" value="1"/>
</dbReference>
<feature type="domain" description="UBA" evidence="4">
    <location>
        <begin position="111"/>
        <end position="155"/>
    </location>
</feature>
<name>A0AAD5U513_9FUNG</name>
<dbReference type="InterPro" id="IPR009060">
    <property type="entry name" value="UBA-like_sf"/>
</dbReference>
<evidence type="ECO:0000313" key="6">
    <source>
        <dbReference type="EMBL" id="KAJ3223162.1"/>
    </source>
</evidence>
<dbReference type="GO" id="GO:0000224">
    <property type="term" value="F:peptide-N4-(N-acetyl-beta-glucosaminyl)asparagine amidase activity"/>
    <property type="evidence" value="ECO:0007669"/>
    <property type="project" value="TreeGrafter"/>
</dbReference>
<dbReference type="Pfam" id="PF00240">
    <property type="entry name" value="ubiquitin"/>
    <property type="match status" value="1"/>
</dbReference>
<dbReference type="FunFam" id="1.10.8.10:FF:000003">
    <property type="entry name" value="UV excision repair protein RAD23 homolog"/>
    <property type="match status" value="1"/>
</dbReference>
<proteinExistence type="inferred from homology"/>
<evidence type="ECO:0000313" key="7">
    <source>
        <dbReference type="Proteomes" id="UP001211065"/>
    </source>
</evidence>
<dbReference type="InterPro" id="IPR050883">
    <property type="entry name" value="PNGase"/>
</dbReference>
<dbReference type="GO" id="GO:0046872">
    <property type="term" value="F:metal ion binding"/>
    <property type="evidence" value="ECO:0007669"/>
    <property type="project" value="UniProtKB-KW"/>
</dbReference>
<dbReference type="InterPro" id="IPR019825">
    <property type="entry name" value="Lectin_legB_Mn/Ca_BS"/>
</dbReference>
<comment type="similarity">
    <text evidence="1">Belongs to the transglutaminase-like superfamily. PNGase family.</text>
</comment>
<dbReference type="PROSITE" id="PS50030">
    <property type="entry name" value="UBA"/>
    <property type="match status" value="1"/>
</dbReference>
<dbReference type="SUPFAM" id="SSF54001">
    <property type="entry name" value="Cysteine proteinases"/>
    <property type="match status" value="1"/>
</dbReference>
<dbReference type="Gene3D" id="3.10.20.90">
    <property type="entry name" value="Phosphatidylinositol 3-kinase Catalytic Subunit, Chain A, domain 1"/>
    <property type="match status" value="1"/>
</dbReference>
<dbReference type="InterPro" id="IPR056573">
    <property type="entry name" value="Lectin_L-type_dom"/>
</dbReference>
<reference evidence="6" key="1">
    <citation type="submission" date="2020-05" db="EMBL/GenBank/DDBJ databases">
        <title>Phylogenomic resolution of chytrid fungi.</title>
        <authorList>
            <person name="Stajich J.E."/>
            <person name="Amses K."/>
            <person name="Simmons R."/>
            <person name="Seto K."/>
            <person name="Myers J."/>
            <person name="Bonds A."/>
            <person name="Quandt C.A."/>
            <person name="Barry K."/>
            <person name="Liu P."/>
            <person name="Grigoriev I."/>
            <person name="Longcore J.E."/>
            <person name="James T.Y."/>
        </authorList>
    </citation>
    <scope>NUCLEOTIDE SEQUENCE</scope>
    <source>
        <strain evidence="6">JEL0476</strain>
    </source>
</reference>
<keyword evidence="7" id="KW-1185">Reference proteome</keyword>
<accession>A0AAD5U513</accession>
<dbReference type="CDD" id="cd14280">
    <property type="entry name" value="UBA1_Rad23_like"/>
    <property type="match status" value="1"/>
</dbReference>
<dbReference type="Proteomes" id="UP001211065">
    <property type="component" value="Unassembled WGS sequence"/>
</dbReference>
<dbReference type="SMART" id="SM00213">
    <property type="entry name" value="UBQ"/>
    <property type="match status" value="1"/>
</dbReference>
<dbReference type="EMBL" id="JADGJW010000141">
    <property type="protein sequence ID" value="KAJ3223162.1"/>
    <property type="molecule type" value="Genomic_DNA"/>
</dbReference>
<dbReference type="InterPro" id="IPR013320">
    <property type="entry name" value="ConA-like_dom_sf"/>
</dbReference>
<organism evidence="6 7">
    <name type="scientific">Clydaea vesicula</name>
    <dbReference type="NCBI Taxonomy" id="447962"/>
    <lineage>
        <taxon>Eukaryota</taxon>
        <taxon>Fungi</taxon>
        <taxon>Fungi incertae sedis</taxon>
        <taxon>Chytridiomycota</taxon>
        <taxon>Chytridiomycota incertae sedis</taxon>
        <taxon>Chytridiomycetes</taxon>
        <taxon>Lobulomycetales</taxon>
        <taxon>Lobulomycetaceae</taxon>
        <taxon>Clydaea</taxon>
    </lineage>
</organism>
<dbReference type="SMART" id="SM00165">
    <property type="entry name" value="UBA"/>
    <property type="match status" value="1"/>
</dbReference>
<dbReference type="Gene3D" id="3.10.620.30">
    <property type="match status" value="3"/>
</dbReference>
<dbReference type="PROSITE" id="PS00307">
    <property type="entry name" value="LECTIN_LEGUME_BETA"/>
    <property type="match status" value="1"/>
</dbReference>